<feature type="compositionally biased region" description="Pro residues" evidence="1">
    <location>
        <begin position="575"/>
        <end position="584"/>
    </location>
</feature>
<keyword evidence="2" id="KW-1133">Transmembrane helix</keyword>
<name>A0AAW0YSS3_9TREE</name>
<feature type="compositionally biased region" description="Low complexity" evidence="1">
    <location>
        <begin position="140"/>
        <end position="188"/>
    </location>
</feature>
<feature type="region of interest" description="Disordered" evidence="1">
    <location>
        <begin position="336"/>
        <end position="360"/>
    </location>
</feature>
<accession>A0AAW0YSS3</accession>
<feature type="compositionally biased region" description="Pro residues" evidence="1">
    <location>
        <begin position="258"/>
        <end position="271"/>
    </location>
</feature>
<protein>
    <recommendedName>
        <fullName evidence="5">Transmembrane protein</fullName>
    </recommendedName>
</protein>
<feature type="compositionally biased region" description="Polar residues" evidence="1">
    <location>
        <begin position="413"/>
        <end position="426"/>
    </location>
</feature>
<feature type="compositionally biased region" description="Low complexity" evidence="1">
    <location>
        <begin position="336"/>
        <end position="351"/>
    </location>
</feature>
<comment type="caution">
    <text evidence="3">The sequence shown here is derived from an EMBL/GenBank/DDBJ whole genome shotgun (WGS) entry which is preliminary data.</text>
</comment>
<dbReference type="KEGG" id="kne:92179302"/>
<dbReference type="Proteomes" id="UP001388673">
    <property type="component" value="Unassembled WGS sequence"/>
</dbReference>
<feature type="compositionally biased region" description="Low complexity" evidence="1">
    <location>
        <begin position="590"/>
        <end position="604"/>
    </location>
</feature>
<feature type="region of interest" description="Disordered" evidence="1">
    <location>
        <begin position="83"/>
        <end position="196"/>
    </location>
</feature>
<keyword evidence="2" id="KW-0472">Membrane</keyword>
<feature type="transmembrane region" description="Helical" evidence="2">
    <location>
        <begin position="201"/>
        <end position="227"/>
    </location>
</feature>
<gene>
    <name evidence="3" type="ORF">IAR55_002043</name>
</gene>
<dbReference type="RefSeq" id="XP_066803849.1">
    <property type="nucleotide sequence ID" value="XM_066945160.1"/>
</dbReference>
<evidence type="ECO:0000313" key="4">
    <source>
        <dbReference type="Proteomes" id="UP001388673"/>
    </source>
</evidence>
<evidence type="ECO:0000313" key="3">
    <source>
        <dbReference type="EMBL" id="KAK8861224.1"/>
    </source>
</evidence>
<dbReference type="GeneID" id="92179302"/>
<feature type="compositionally biased region" description="Basic and acidic residues" evidence="1">
    <location>
        <begin position="18"/>
        <end position="28"/>
    </location>
</feature>
<evidence type="ECO:0000256" key="1">
    <source>
        <dbReference type="SAM" id="MobiDB-lite"/>
    </source>
</evidence>
<sequence>MLSFAAIVQHSTANEVATETKEKPDKRGGTAPDGEVLPDWMTYVSTVVTVNDVPVTTGSIADLPLTYYGASIPLGEGWTYGGASSPKTSASMQASRTSTTIRTMSVHPQHTSSGTSSTDYATSTVDSLPTKAPSPDLSVPSPSASDSEVTSTSSSRSMSTDPTMPVSSTLLSTTPSSTPTPVIPHSITESPSSSTNHSTNVVLGLLLGVLIPGTIIGVFLCVLVVIYRRNELRSPSSFLRFLTAPSLWFATSARPTTPGVPPRSTVPPHPSSPGVRSPDEKSALLPRFVAQHHRNSSSLSIARDTAIDDELRDLVQQNQSLLQRLNLGLGWLTTSSNSTGSSASVGRRASGNTLEKGQGGGRRIFSGAAAAMLSLGTGKIGATSLTTPSTGQGEGYEKVLDDDMLFYKPPPLTRSSKATALSLPSDTDSELWEGSQSKKEETSPHSTGGPAMSALRGTPLTSFSIGIPETPATDSGVVAGGEVDLGEFGRRRSRFMESGERMHIPVPPGLGLYGDGTFGQQADKNRLSEMTTETEFHSAHSHLSGEAPLPSPGSPIYRDSSEYRHVSVSAFGSHPPAPARPPLSPKKRTTSSLSHLSSDTHGHVSAKLISPLPSSSLALGRVSTDVDNTVQPLRNLFELTPPRSAGPGSRSRESDGVRRSYAGQPMIGEDHLRQGQRGGIGEFGESIRPPCAAPTCIAPSRQSVSHESEIA</sequence>
<evidence type="ECO:0008006" key="5">
    <source>
        <dbReference type="Google" id="ProtNLM"/>
    </source>
</evidence>
<organism evidence="3 4">
    <name type="scientific">Kwoniella newhampshirensis</name>
    <dbReference type="NCBI Taxonomy" id="1651941"/>
    <lineage>
        <taxon>Eukaryota</taxon>
        <taxon>Fungi</taxon>
        <taxon>Dikarya</taxon>
        <taxon>Basidiomycota</taxon>
        <taxon>Agaricomycotina</taxon>
        <taxon>Tremellomycetes</taxon>
        <taxon>Tremellales</taxon>
        <taxon>Cryptococcaceae</taxon>
        <taxon>Kwoniella</taxon>
    </lineage>
</organism>
<evidence type="ECO:0000256" key="2">
    <source>
        <dbReference type="SAM" id="Phobius"/>
    </source>
</evidence>
<feature type="compositionally biased region" description="Polar residues" evidence="1">
    <location>
        <begin position="85"/>
        <end position="127"/>
    </location>
</feature>
<keyword evidence="4" id="KW-1185">Reference proteome</keyword>
<feature type="region of interest" description="Disordered" evidence="1">
    <location>
        <begin position="539"/>
        <end position="604"/>
    </location>
</feature>
<feature type="region of interest" description="Disordered" evidence="1">
    <location>
        <begin position="638"/>
        <end position="658"/>
    </location>
</feature>
<keyword evidence="2" id="KW-0812">Transmembrane</keyword>
<dbReference type="EMBL" id="JBCAWK010000004">
    <property type="protein sequence ID" value="KAK8861224.1"/>
    <property type="molecule type" value="Genomic_DNA"/>
</dbReference>
<proteinExistence type="predicted"/>
<feature type="region of interest" description="Disordered" evidence="1">
    <location>
        <begin position="254"/>
        <end position="280"/>
    </location>
</feature>
<reference evidence="3 4" key="1">
    <citation type="journal article" date="2024" name="bioRxiv">
        <title>Comparative genomics of Cryptococcus and Kwoniella reveals pathogenesis evolution and contrasting karyotype dynamics via intercentromeric recombination or chromosome fusion.</title>
        <authorList>
            <person name="Coelho M.A."/>
            <person name="David-Palma M."/>
            <person name="Shea T."/>
            <person name="Bowers K."/>
            <person name="McGinley-Smith S."/>
            <person name="Mohammad A.W."/>
            <person name="Gnirke A."/>
            <person name="Yurkov A.M."/>
            <person name="Nowrousian M."/>
            <person name="Sun S."/>
            <person name="Cuomo C.A."/>
            <person name="Heitman J."/>
        </authorList>
    </citation>
    <scope>NUCLEOTIDE SEQUENCE [LARGE SCALE GENOMIC DNA]</scope>
    <source>
        <strain evidence="3 4">CBS 13917</strain>
    </source>
</reference>
<feature type="region of interest" description="Disordered" evidence="1">
    <location>
        <begin position="13"/>
        <end position="35"/>
    </location>
</feature>
<feature type="region of interest" description="Disordered" evidence="1">
    <location>
        <begin position="411"/>
        <end position="458"/>
    </location>
</feature>
<dbReference type="AlphaFoldDB" id="A0AAW0YSS3"/>